<proteinExistence type="predicted"/>
<name>A0ABU2C738_9BURK</name>
<reference evidence="1 2" key="1">
    <citation type="submission" date="2023-07" db="EMBL/GenBank/DDBJ databases">
        <title>Sorghum-associated microbial communities from plants grown in Nebraska, USA.</title>
        <authorList>
            <person name="Schachtman D."/>
        </authorList>
    </citation>
    <scope>NUCLEOTIDE SEQUENCE [LARGE SCALE GENOMIC DNA]</scope>
    <source>
        <strain evidence="1 2">BE313</strain>
    </source>
</reference>
<accession>A0ABU2C738</accession>
<keyword evidence="2" id="KW-1185">Reference proteome</keyword>
<dbReference type="RefSeq" id="WP_310372716.1">
    <property type="nucleotide sequence ID" value="NZ_JAVDXT010000002.1"/>
</dbReference>
<gene>
    <name evidence="1" type="ORF">J2X19_001838</name>
</gene>
<dbReference type="EMBL" id="JAVDXT010000002">
    <property type="protein sequence ID" value="MDR7377159.1"/>
    <property type="molecule type" value="Genomic_DNA"/>
</dbReference>
<evidence type="ECO:0000313" key="1">
    <source>
        <dbReference type="EMBL" id="MDR7377159.1"/>
    </source>
</evidence>
<sequence length="77" mass="8298">MKMVSQRGLFFSRTVALDSGHEITVTLRRSDQFEIDTIDLETTGLDDVEQPGGGPYASEALALAAAKAMAEKLVEPT</sequence>
<organism evidence="1 2">
    <name type="scientific">Rhodoferax ferrireducens</name>
    <dbReference type="NCBI Taxonomy" id="192843"/>
    <lineage>
        <taxon>Bacteria</taxon>
        <taxon>Pseudomonadati</taxon>
        <taxon>Pseudomonadota</taxon>
        <taxon>Betaproteobacteria</taxon>
        <taxon>Burkholderiales</taxon>
        <taxon>Comamonadaceae</taxon>
        <taxon>Rhodoferax</taxon>
    </lineage>
</organism>
<protein>
    <submittedName>
        <fullName evidence="1">Uncharacterized protein</fullName>
    </submittedName>
</protein>
<evidence type="ECO:0000313" key="2">
    <source>
        <dbReference type="Proteomes" id="UP001180487"/>
    </source>
</evidence>
<comment type="caution">
    <text evidence="1">The sequence shown here is derived from an EMBL/GenBank/DDBJ whole genome shotgun (WGS) entry which is preliminary data.</text>
</comment>
<dbReference type="Proteomes" id="UP001180487">
    <property type="component" value="Unassembled WGS sequence"/>
</dbReference>